<comment type="cofactor">
    <cofactor evidence="2">
        <name>[4Fe-4S] cluster</name>
        <dbReference type="ChEBI" id="CHEBI:49883"/>
    </cofactor>
</comment>
<evidence type="ECO:0000259" key="14">
    <source>
        <dbReference type="PROSITE" id="PS51669"/>
    </source>
</evidence>
<keyword evidence="17" id="KW-1185">Reference proteome</keyword>
<keyword evidence="9" id="KW-0560">Oxidoreductase</keyword>
<protein>
    <submittedName>
        <fullName evidence="16">Formate dehydrogenase major subunit</fullName>
    </submittedName>
</protein>
<keyword evidence="8" id="KW-0677">Repeat</keyword>
<dbReference type="Proteomes" id="UP000253490">
    <property type="component" value="Unassembled WGS sequence"/>
</dbReference>
<evidence type="ECO:0000259" key="13">
    <source>
        <dbReference type="PROSITE" id="PS51379"/>
    </source>
</evidence>
<dbReference type="InterPro" id="IPR009010">
    <property type="entry name" value="Asp_de-COase-like_dom_sf"/>
</dbReference>
<evidence type="ECO:0000256" key="7">
    <source>
        <dbReference type="ARBA" id="ARBA00022723"/>
    </source>
</evidence>
<evidence type="ECO:0000256" key="2">
    <source>
        <dbReference type="ARBA" id="ARBA00001966"/>
    </source>
</evidence>
<dbReference type="SMART" id="SM00926">
    <property type="entry name" value="Molybdop_Fe4S4"/>
    <property type="match status" value="1"/>
</dbReference>
<dbReference type="InterPro" id="IPR006657">
    <property type="entry name" value="MoPterin_dinucl-bd_dom"/>
</dbReference>
<evidence type="ECO:0000313" key="16">
    <source>
        <dbReference type="EMBL" id="RBP62612.1"/>
    </source>
</evidence>
<evidence type="ECO:0000256" key="10">
    <source>
        <dbReference type="ARBA" id="ARBA00023004"/>
    </source>
</evidence>
<evidence type="ECO:0000256" key="6">
    <source>
        <dbReference type="ARBA" id="ARBA00022714"/>
    </source>
</evidence>
<dbReference type="PANTHER" id="PTHR43105:SF14">
    <property type="entry name" value="FORMATE DEHYDROGENASE H"/>
    <property type="match status" value="1"/>
</dbReference>
<dbReference type="Gene3D" id="2.40.40.20">
    <property type="match status" value="1"/>
</dbReference>
<comment type="cofactor">
    <cofactor evidence="1">
        <name>Mo-bis(molybdopterin guanine dinucleotide)</name>
        <dbReference type="ChEBI" id="CHEBI:60539"/>
    </cofactor>
</comment>
<feature type="domain" description="4Fe-4S ferredoxin-type" evidence="13">
    <location>
        <begin position="181"/>
        <end position="210"/>
    </location>
</feature>
<evidence type="ECO:0000313" key="17">
    <source>
        <dbReference type="Proteomes" id="UP000253490"/>
    </source>
</evidence>
<feature type="domain" description="2Fe-2S ferredoxin-type" evidence="12">
    <location>
        <begin position="1"/>
        <end position="78"/>
    </location>
</feature>
<dbReference type="InterPro" id="IPR006655">
    <property type="entry name" value="Mopterin_OxRdtase_prok_CS"/>
</dbReference>
<dbReference type="PROSITE" id="PS51085">
    <property type="entry name" value="2FE2S_FER_2"/>
    <property type="match status" value="1"/>
</dbReference>
<comment type="similarity">
    <text evidence="3">In the C-terminal section; belongs to the prokaryotic molybdopterin-containing oxidoreductase family.</text>
</comment>
<dbReference type="SUPFAM" id="SSF50692">
    <property type="entry name" value="ADC-like"/>
    <property type="match status" value="1"/>
</dbReference>
<dbReference type="InterPro" id="IPR006656">
    <property type="entry name" value="Mopterin_OxRdtase"/>
</dbReference>
<dbReference type="CDD" id="cd02753">
    <property type="entry name" value="MopB_Formate-Dh-H"/>
    <property type="match status" value="1"/>
</dbReference>
<dbReference type="PROSITE" id="PS51669">
    <property type="entry name" value="4FE4S_MOW_BIS_MGD"/>
    <property type="match status" value="1"/>
</dbReference>
<dbReference type="OrthoDB" id="9803192at2"/>
<dbReference type="PANTHER" id="PTHR43105">
    <property type="entry name" value="RESPIRATORY NITRATE REDUCTASE"/>
    <property type="match status" value="1"/>
</dbReference>
<dbReference type="InterPro" id="IPR017900">
    <property type="entry name" value="4Fe4S_Fe_S_CS"/>
</dbReference>
<dbReference type="PIRSF" id="PIRSF036643">
    <property type="entry name" value="FDH_alpha"/>
    <property type="match status" value="1"/>
</dbReference>
<dbReference type="Gene3D" id="3.40.50.740">
    <property type="match status" value="1"/>
</dbReference>
<dbReference type="SUPFAM" id="SSF54292">
    <property type="entry name" value="2Fe-2S ferredoxin-like"/>
    <property type="match status" value="1"/>
</dbReference>
<keyword evidence="7" id="KW-0479">Metal-binding</keyword>
<dbReference type="NCBIfam" id="TIGR01591">
    <property type="entry name" value="Fdh-alpha"/>
    <property type="match status" value="1"/>
</dbReference>
<dbReference type="Gene3D" id="3.10.20.740">
    <property type="match status" value="1"/>
</dbReference>
<dbReference type="FunFam" id="2.20.25.90:FF:000001">
    <property type="entry name" value="Formate dehydrogenase subunit alpha"/>
    <property type="match status" value="1"/>
</dbReference>
<dbReference type="InterPro" id="IPR050123">
    <property type="entry name" value="Prok_molybdopt-oxidoreductase"/>
</dbReference>
<dbReference type="PROSITE" id="PS00551">
    <property type="entry name" value="MOLYBDOPTERIN_PROK_1"/>
    <property type="match status" value="1"/>
</dbReference>
<keyword evidence="5" id="KW-0500">Molybdenum</keyword>
<dbReference type="RefSeq" id="WP_113920933.1">
    <property type="nucleotide sequence ID" value="NZ_QNRX01000011.1"/>
</dbReference>
<dbReference type="GO" id="GO:0016020">
    <property type="term" value="C:membrane"/>
    <property type="evidence" value="ECO:0007669"/>
    <property type="project" value="TreeGrafter"/>
</dbReference>
<evidence type="ECO:0000256" key="9">
    <source>
        <dbReference type="ARBA" id="ARBA00023002"/>
    </source>
</evidence>
<evidence type="ECO:0000259" key="12">
    <source>
        <dbReference type="PROSITE" id="PS51085"/>
    </source>
</evidence>
<dbReference type="InterPro" id="IPR006963">
    <property type="entry name" value="Mopterin_OxRdtase_4Fe-4S_dom"/>
</dbReference>
<dbReference type="InterPro" id="IPR001041">
    <property type="entry name" value="2Fe-2S_ferredoxin-type"/>
</dbReference>
<keyword evidence="10" id="KW-0408">Iron</keyword>
<dbReference type="CDD" id="cd02790">
    <property type="entry name" value="MopB_CT_Formate-Dh_H"/>
    <property type="match status" value="1"/>
</dbReference>
<dbReference type="AlphaFoldDB" id="A0A366I635"/>
<dbReference type="SMART" id="SM00929">
    <property type="entry name" value="NADH-G_4Fe-4S_3"/>
    <property type="match status" value="1"/>
</dbReference>
<dbReference type="Pfam" id="PF12838">
    <property type="entry name" value="Fer4_7"/>
    <property type="match status" value="1"/>
</dbReference>
<keyword evidence="11" id="KW-0411">Iron-sulfur</keyword>
<dbReference type="GO" id="GO:0046872">
    <property type="term" value="F:metal ion binding"/>
    <property type="evidence" value="ECO:0007669"/>
    <property type="project" value="UniProtKB-KW"/>
</dbReference>
<dbReference type="GO" id="GO:0015942">
    <property type="term" value="P:formate metabolic process"/>
    <property type="evidence" value="ECO:0007669"/>
    <property type="project" value="InterPro"/>
</dbReference>
<dbReference type="GO" id="GO:0003954">
    <property type="term" value="F:NADH dehydrogenase activity"/>
    <property type="evidence" value="ECO:0007669"/>
    <property type="project" value="TreeGrafter"/>
</dbReference>
<name>A0A366I635_9FIRM</name>
<dbReference type="Gene3D" id="3.40.228.10">
    <property type="entry name" value="Dimethylsulfoxide Reductase, domain 2"/>
    <property type="match status" value="1"/>
</dbReference>
<organism evidence="16 17">
    <name type="scientific">Alkalibaculum bacchi</name>
    <dbReference type="NCBI Taxonomy" id="645887"/>
    <lineage>
        <taxon>Bacteria</taxon>
        <taxon>Bacillati</taxon>
        <taxon>Bacillota</taxon>
        <taxon>Clostridia</taxon>
        <taxon>Eubacteriales</taxon>
        <taxon>Eubacteriaceae</taxon>
        <taxon>Alkalibaculum</taxon>
    </lineage>
</organism>
<dbReference type="InterPro" id="IPR027467">
    <property type="entry name" value="MopterinOxRdtase_cofactor_BS"/>
</dbReference>
<evidence type="ECO:0000259" key="15">
    <source>
        <dbReference type="PROSITE" id="PS51839"/>
    </source>
</evidence>
<dbReference type="InterPro" id="IPR041924">
    <property type="entry name" value="Formate_Dh-H_N"/>
</dbReference>
<dbReference type="Pfam" id="PF10588">
    <property type="entry name" value="NADH-G_4Fe-4S_3"/>
    <property type="match status" value="1"/>
</dbReference>
<dbReference type="PROSITE" id="PS51379">
    <property type="entry name" value="4FE4S_FER_2"/>
    <property type="match status" value="1"/>
</dbReference>
<dbReference type="EMBL" id="QNRX01000011">
    <property type="protein sequence ID" value="RBP62612.1"/>
    <property type="molecule type" value="Genomic_DNA"/>
</dbReference>
<accession>A0A366I635</accession>
<dbReference type="PROSITE" id="PS00198">
    <property type="entry name" value="4FE4S_FER_1"/>
    <property type="match status" value="1"/>
</dbReference>
<dbReference type="InterPro" id="IPR036010">
    <property type="entry name" value="2Fe-2S_ferredoxin-like_sf"/>
</dbReference>
<dbReference type="Pfam" id="PF04879">
    <property type="entry name" value="Molybdop_Fe4S4"/>
    <property type="match status" value="1"/>
</dbReference>
<dbReference type="GO" id="GO:0022904">
    <property type="term" value="P:respiratory electron transport chain"/>
    <property type="evidence" value="ECO:0007669"/>
    <property type="project" value="TreeGrafter"/>
</dbReference>
<dbReference type="PROSITE" id="PS00932">
    <property type="entry name" value="MOLYBDOPTERIN_PROK_3"/>
    <property type="match status" value="1"/>
</dbReference>
<dbReference type="FunFam" id="3.30.70.20:FF:000035">
    <property type="entry name" value="Iron hydrogenase 1"/>
    <property type="match status" value="1"/>
</dbReference>
<dbReference type="Pfam" id="PF01568">
    <property type="entry name" value="Molydop_binding"/>
    <property type="match status" value="1"/>
</dbReference>
<dbReference type="InterPro" id="IPR019574">
    <property type="entry name" value="NADH_UbQ_OxRdtase_Gsu_4Fe4S-bd"/>
</dbReference>
<evidence type="ECO:0000256" key="1">
    <source>
        <dbReference type="ARBA" id="ARBA00001942"/>
    </source>
</evidence>
<dbReference type="GO" id="GO:0043546">
    <property type="term" value="F:molybdopterin cofactor binding"/>
    <property type="evidence" value="ECO:0007669"/>
    <property type="project" value="InterPro"/>
</dbReference>
<comment type="caution">
    <text evidence="16">The sequence shown here is derived from an EMBL/GenBank/DDBJ whole genome shotgun (WGS) entry which is preliminary data.</text>
</comment>
<dbReference type="GO" id="GO:0008863">
    <property type="term" value="F:formate dehydrogenase (NAD+) activity"/>
    <property type="evidence" value="ECO:0007669"/>
    <property type="project" value="InterPro"/>
</dbReference>
<evidence type="ECO:0000256" key="11">
    <source>
        <dbReference type="ARBA" id="ARBA00023014"/>
    </source>
</evidence>
<feature type="domain" description="4Fe-4S His(Cys)3-ligated-type" evidence="15">
    <location>
        <begin position="78"/>
        <end position="117"/>
    </location>
</feature>
<evidence type="ECO:0000256" key="3">
    <source>
        <dbReference type="ARBA" id="ARBA00007023"/>
    </source>
</evidence>
<evidence type="ECO:0000256" key="4">
    <source>
        <dbReference type="ARBA" id="ARBA00022485"/>
    </source>
</evidence>
<dbReference type="InterPro" id="IPR017896">
    <property type="entry name" value="4Fe4S_Fe-S-bd"/>
</dbReference>
<dbReference type="GO" id="GO:0051539">
    <property type="term" value="F:4 iron, 4 sulfur cluster binding"/>
    <property type="evidence" value="ECO:0007669"/>
    <property type="project" value="UniProtKB-KW"/>
</dbReference>
<dbReference type="Pfam" id="PF00384">
    <property type="entry name" value="Molybdopterin"/>
    <property type="match status" value="1"/>
</dbReference>
<dbReference type="Gene3D" id="3.30.70.20">
    <property type="match status" value="1"/>
</dbReference>
<feature type="domain" description="4Fe-4S Mo/W bis-MGD-type" evidence="14">
    <location>
        <begin position="219"/>
        <end position="275"/>
    </location>
</feature>
<dbReference type="CDD" id="cd00207">
    <property type="entry name" value="fer2"/>
    <property type="match status" value="1"/>
</dbReference>
<dbReference type="SUPFAM" id="SSF54862">
    <property type="entry name" value="4Fe-4S ferredoxins"/>
    <property type="match status" value="1"/>
</dbReference>
<gene>
    <name evidence="16" type="ORF">DES36_11143</name>
</gene>
<dbReference type="FunFam" id="3.40.228.10:FF:000002">
    <property type="entry name" value="Formate dehydrogenase subunit alpha"/>
    <property type="match status" value="1"/>
</dbReference>
<reference evidence="16 17" key="1">
    <citation type="submission" date="2018-06" db="EMBL/GenBank/DDBJ databases">
        <title>Genomic Encyclopedia of Type Strains, Phase IV (KMG-IV): sequencing the most valuable type-strain genomes for metagenomic binning, comparative biology and taxonomic classification.</title>
        <authorList>
            <person name="Goeker M."/>
        </authorList>
    </citation>
    <scope>NUCLEOTIDE SEQUENCE [LARGE SCALE GENOMIC DNA]</scope>
    <source>
        <strain evidence="16 17">DSM 22112</strain>
    </source>
</reference>
<dbReference type="InterPro" id="IPR006478">
    <property type="entry name" value="Formate_DH_asu"/>
</dbReference>
<keyword evidence="4" id="KW-0004">4Fe-4S</keyword>
<dbReference type="InterPro" id="IPR041925">
    <property type="entry name" value="CT_Formate-Dh_H"/>
</dbReference>
<proteinExistence type="inferred from homology"/>
<sequence length="900" mass="99732">MITITIDNKIIQAEEGKNILQVAKENGIHIPTFCHLDGVHDTFSCRICVVEIVGSKKLAPACNQKIYDGMVIHTASPDVLSARRNIVNLLISNGQHNCMSCEANGDCSLQSAAYDLGIQMPAFKMESLPEQIIDDSSVMIIRDNRKCILCNKCVTVCNDIVCNDVLSVGYRGSSSEIICDYNDDMGGSSCVQCGQCVQVCPTGALVSKKSVGKGRIYEITKVRTTCPYCGVGCQMYLHMKGDQIIEVSGVEDALPNKGRLCVKGRYGYDFIYSKERLTTPLIKENGVFREASWDEALDLVVSKFKSIIEKHGNDAVGGISCARSINEDSYQMQKLFRAVFKTNNIDHCARVCHAPTVAGLAASLGTGGMTNSLGECANTNLLFCIGTNMTEAHPIAATFVKNGKRNGAKLIVVDPRRHRLADYADEFAQLKVGSDVAFLNGIMNVLITEDKYDKEFVKEHCENWEDFKAKVLEYPPSRVAEISGVPEEQIIRIANMLWDNRPGMALYTLGITEHNSGTDNVKSVANLQLLLGNVGKENAGVNPLRGQNNVQGACDMGALPNTYHGYQYVVDPKAREKFEKAWGVENLPDQLGKMIPDMMDGLKTGEQKALWIFGENIVATEPDISHVISCLEAAEFVVCNDLFMTETTQYADVIFPAAAWSEDDGTFTNCERRVSRVRKIKDAPGDAKPNWWIFKEVAKRFGHNWEASSGPEIWDNEVAPLADNFKGLTFDKIEEDGIQWPCRSVEDPGTQILHMNGNFARPGGKAYLSDLDWRPPTEVPDEEYPFTLSTGRRLYHYHTRTQTGRAKGLNDLLPEEYADISDVDAKRLGIEHGEKIIVRSRRGEVKVTARVSERIQPGLVWMAIHYFENNANWLTTSTGKDSITKTPEYKACAVAIEKIS</sequence>
<dbReference type="GO" id="GO:0051537">
    <property type="term" value="F:2 iron, 2 sulfur cluster binding"/>
    <property type="evidence" value="ECO:0007669"/>
    <property type="project" value="UniProtKB-KW"/>
</dbReference>
<dbReference type="Gene3D" id="2.20.25.90">
    <property type="entry name" value="ADC-like domains"/>
    <property type="match status" value="1"/>
</dbReference>
<dbReference type="Pfam" id="PF13510">
    <property type="entry name" value="Fer2_4"/>
    <property type="match status" value="1"/>
</dbReference>
<keyword evidence="6" id="KW-0001">2Fe-2S</keyword>
<evidence type="ECO:0000256" key="5">
    <source>
        <dbReference type="ARBA" id="ARBA00022505"/>
    </source>
</evidence>
<dbReference type="PROSITE" id="PS51839">
    <property type="entry name" value="4FE4S_HC3"/>
    <property type="match status" value="1"/>
</dbReference>
<evidence type="ECO:0000256" key="8">
    <source>
        <dbReference type="ARBA" id="ARBA00022737"/>
    </source>
</evidence>
<dbReference type="SUPFAM" id="SSF53706">
    <property type="entry name" value="Formate dehydrogenase/DMSO reductase, domains 1-3"/>
    <property type="match status" value="1"/>
</dbReference>